<dbReference type="AlphaFoldDB" id="A0A4R7PE60"/>
<dbReference type="RefSeq" id="WP_133880142.1">
    <property type="nucleotide sequence ID" value="NZ_MWIN01000012.1"/>
</dbReference>
<dbReference type="OrthoDB" id="5487683at2"/>
<evidence type="ECO:0000313" key="1">
    <source>
        <dbReference type="EMBL" id="TDU31570.1"/>
    </source>
</evidence>
<comment type="caution">
    <text evidence="1">The sequence shown here is derived from an EMBL/GenBank/DDBJ whole genome shotgun (WGS) entry which is preliminary data.</text>
</comment>
<evidence type="ECO:0000313" key="2">
    <source>
        <dbReference type="Proteomes" id="UP000295341"/>
    </source>
</evidence>
<protein>
    <submittedName>
        <fullName evidence="1">Uncharacterized protein</fullName>
    </submittedName>
</protein>
<sequence length="396" mass="43364">MTTPNLLARFFVTGLFALTAAGCVSTQVKRVNEVKATQANQELPLEQLLDVTIVAFDPGIPEKIKEQQDQGVLPAVRQAEANYLPQVLRQALDGTGYWGTVRVLPEAPPGSMLIIGGKILHSDGEKLKLHINAKDTTGREWLDRDYEEVAAEISYTEKSANTTDPFQDLYSRVANDLLKERKKLDAAKMLEVRRVADLKFAADLAPARFEGYLKTDKSGRTTIQRLPPENDPIVKRIASVRARDDVLVDTLDGHYAVFRQNMQPAYQEWRRASYTETVALNELERQALWRKVAGAAAAIAGVAAVITSDSAAGSVLGQVGVVAGVGIFASGMQKGQEAKVHADSLKELNASINADVAPRVVELEGKTVTLTGSAKEQYDQWRKLLHERYSAEVGTP</sequence>
<gene>
    <name evidence="1" type="ORF">DFR24_0940</name>
</gene>
<dbReference type="Proteomes" id="UP000295341">
    <property type="component" value="Unassembled WGS sequence"/>
</dbReference>
<reference evidence="1 2" key="1">
    <citation type="submission" date="2019-03" db="EMBL/GenBank/DDBJ databases">
        <title>Genomic Encyclopedia of Type Strains, Phase IV (KMG-IV): sequencing the most valuable type-strain genomes for metagenomic binning, comparative biology and taxonomic classification.</title>
        <authorList>
            <person name="Goeker M."/>
        </authorList>
    </citation>
    <scope>NUCLEOTIDE SEQUENCE [LARGE SCALE GENOMIC DNA]</scope>
    <source>
        <strain evidence="1 2">DSM 26377</strain>
    </source>
</reference>
<organism evidence="1 2">
    <name type="scientific">Panacagrimonas perspica</name>
    <dbReference type="NCBI Taxonomy" id="381431"/>
    <lineage>
        <taxon>Bacteria</taxon>
        <taxon>Pseudomonadati</taxon>
        <taxon>Pseudomonadota</taxon>
        <taxon>Gammaproteobacteria</taxon>
        <taxon>Nevskiales</taxon>
        <taxon>Nevskiaceae</taxon>
        <taxon>Panacagrimonas</taxon>
    </lineage>
</organism>
<dbReference type="EMBL" id="SOBT01000008">
    <property type="protein sequence ID" value="TDU31570.1"/>
    <property type="molecule type" value="Genomic_DNA"/>
</dbReference>
<name>A0A4R7PE60_9GAMM</name>
<accession>A0A4R7PE60</accession>
<proteinExistence type="predicted"/>
<keyword evidence="2" id="KW-1185">Reference proteome</keyword>